<dbReference type="AlphaFoldDB" id="A0AAN6NFW8"/>
<dbReference type="PANTHER" id="PTHR14456:SF2">
    <property type="entry name" value="INOSITOL-PENTAKISPHOSPHATE 2-KINASE"/>
    <property type="match status" value="1"/>
</dbReference>
<dbReference type="EC" id="2.7.1.158" evidence="3 9"/>
<dbReference type="PANTHER" id="PTHR14456">
    <property type="entry name" value="INOSITOL POLYPHOSPHATE KINASE 1"/>
    <property type="match status" value="1"/>
</dbReference>
<protein>
    <recommendedName>
        <fullName evidence="4 9">Inositol-pentakisphosphate 2-kinase</fullName>
        <ecNumber evidence="3 9">2.7.1.158</ecNumber>
    </recommendedName>
</protein>
<evidence type="ECO:0000256" key="6">
    <source>
        <dbReference type="ARBA" id="ARBA00022741"/>
    </source>
</evidence>
<organism evidence="11 12">
    <name type="scientific">Diplogelasinospora grovesii</name>
    <dbReference type="NCBI Taxonomy" id="303347"/>
    <lineage>
        <taxon>Eukaryota</taxon>
        <taxon>Fungi</taxon>
        <taxon>Dikarya</taxon>
        <taxon>Ascomycota</taxon>
        <taxon>Pezizomycotina</taxon>
        <taxon>Sordariomycetes</taxon>
        <taxon>Sordariomycetidae</taxon>
        <taxon>Sordariales</taxon>
        <taxon>Diplogelasinosporaceae</taxon>
        <taxon>Diplogelasinospora</taxon>
    </lineage>
</organism>
<dbReference type="Pfam" id="PF06090">
    <property type="entry name" value="Ins_P5_2-kin"/>
    <property type="match status" value="1"/>
</dbReference>
<evidence type="ECO:0000313" key="12">
    <source>
        <dbReference type="Proteomes" id="UP001303473"/>
    </source>
</evidence>
<dbReference type="GO" id="GO:0005634">
    <property type="term" value="C:nucleus"/>
    <property type="evidence" value="ECO:0007669"/>
    <property type="project" value="TreeGrafter"/>
</dbReference>
<comment type="caution">
    <text evidence="11">The sequence shown here is derived from an EMBL/GenBank/DDBJ whole genome shotgun (WGS) entry which is preliminary data.</text>
</comment>
<dbReference type="EMBL" id="MU853769">
    <property type="protein sequence ID" value="KAK3942972.1"/>
    <property type="molecule type" value="Genomic_DNA"/>
</dbReference>
<comment type="domain">
    <text evidence="9">The EXKPK motif is conserved in inositol-pentakisphosphate 2-kinases of both family 1 and 2.</text>
</comment>
<proteinExistence type="inferred from homology"/>
<keyword evidence="7 9" id="KW-0418">Kinase</keyword>
<comment type="function">
    <text evidence="9">Phosphorylates Ins(1,3,4,5,6)P5 at position 2 to form Ins(1,2,3,4,5,6)P6 (InsP6 or phytate).</text>
</comment>
<evidence type="ECO:0000256" key="5">
    <source>
        <dbReference type="ARBA" id="ARBA00022679"/>
    </source>
</evidence>
<keyword evidence="5 9" id="KW-0808">Transferase</keyword>
<evidence type="ECO:0000256" key="2">
    <source>
        <dbReference type="ARBA" id="ARBA00008305"/>
    </source>
</evidence>
<evidence type="ECO:0000256" key="7">
    <source>
        <dbReference type="ARBA" id="ARBA00022777"/>
    </source>
</evidence>
<evidence type="ECO:0000256" key="4">
    <source>
        <dbReference type="ARBA" id="ARBA00014846"/>
    </source>
</evidence>
<evidence type="ECO:0000256" key="8">
    <source>
        <dbReference type="ARBA" id="ARBA00022840"/>
    </source>
</evidence>
<dbReference type="GO" id="GO:0005524">
    <property type="term" value="F:ATP binding"/>
    <property type="evidence" value="ECO:0007669"/>
    <property type="project" value="UniProtKB-KW"/>
</dbReference>
<comment type="similarity">
    <text evidence="2">Belongs to the IPK1 type 1 family.</text>
</comment>
<evidence type="ECO:0000256" key="3">
    <source>
        <dbReference type="ARBA" id="ARBA00012023"/>
    </source>
</evidence>
<dbReference type="InterPro" id="IPR009286">
    <property type="entry name" value="Ins_P5_2-kin"/>
</dbReference>
<comment type="function">
    <text evidence="1">Has kinase activity and phosphorylates inositol-1,3,4,5,6-pentakisphosphate (Ins(1,3,4,5,6)P5) to produce 1,2,3,4,5,6-hexakisphosphate (InsP6), also known as phytate.</text>
</comment>
<sequence>MSSPVILSLPEGCKVKFIAEGAANLVFELDLSEIVDTSSQEFFQGKLLRVAKTGTKAYLHQELHAYWETVVQPLFDGGDLVQQWLVRLRTNGTDQGRDDDDIISRLNAALHANETLRREDFQGSKVVDAEYGMLVEDMRKRDEDDVVLEFKPKWLAQSPNAPPSAKRCRNCAREAHRMNTKKRKKGAPILCALDLVHCRTDPRALEHVIPHLTSSGSGLVENGPANNSSIINWLVTNTLLERLRDVQVGNDSTGPLSIPDAKADGESTQAQNENRKRQLEQLQLAMTLRDCTCFLRVRSRSNGVHVEAKLADLDKKNWHAKLSYWQKMERTLQDEGYYAATEEPRQITTCRLEREASHCTVGMSER</sequence>
<evidence type="ECO:0000313" key="11">
    <source>
        <dbReference type="EMBL" id="KAK3942972.1"/>
    </source>
</evidence>
<evidence type="ECO:0000256" key="9">
    <source>
        <dbReference type="RuleBase" id="RU364126"/>
    </source>
</evidence>
<dbReference type="GO" id="GO:0035299">
    <property type="term" value="F:inositol-1,3,4,5,6-pentakisphosphate 2-kinase activity"/>
    <property type="evidence" value="ECO:0007669"/>
    <property type="project" value="UniProtKB-EC"/>
</dbReference>
<reference evidence="12" key="1">
    <citation type="journal article" date="2023" name="Mol. Phylogenet. Evol.">
        <title>Genome-scale phylogeny and comparative genomics of the fungal order Sordariales.</title>
        <authorList>
            <person name="Hensen N."/>
            <person name="Bonometti L."/>
            <person name="Westerberg I."/>
            <person name="Brannstrom I.O."/>
            <person name="Guillou S."/>
            <person name="Cros-Aarteil S."/>
            <person name="Calhoun S."/>
            <person name="Haridas S."/>
            <person name="Kuo A."/>
            <person name="Mondo S."/>
            <person name="Pangilinan J."/>
            <person name="Riley R."/>
            <person name="LaButti K."/>
            <person name="Andreopoulos B."/>
            <person name="Lipzen A."/>
            <person name="Chen C."/>
            <person name="Yan M."/>
            <person name="Daum C."/>
            <person name="Ng V."/>
            <person name="Clum A."/>
            <person name="Steindorff A."/>
            <person name="Ohm R.A."/>
            <person name="Martin F."/>
            <person name="Silar P."/>
            <person name="Natvig D.O."/>
            <person name="Lalanne C."/>
            <person name="Gautier V."/>
            <person name="Ament-Velasquez S.L."/>
            <person name="Kruys A."/>
            <person name="Hutchinson M.I."/>
            <person name="Powell A.J."/>
            <person name="Barry K."/>
            <person name="Miller A.N."/>
            <person name="Grigoriev I.V."/>
            <person name="Debuchy R."/>
            <person name="Gladieux P."/>
            <person name="Hiltunen Thoren M."/>
            <person name="Johannesson H."/>
        </authorList>
    </citation>
    <scope>NUCLEOTIDE SEQUENCE [LARGE SCALE GENOMIC DNA]</scope>
    <source>
        <strain evidence="12">CBS 340.73</strain>
    </source>
</reference>
<dbReference type="Proteomes" id="UP001303473">
    <property type="component" value="Unassembled WGS sequence"/>
</dbReference>
<keyword evidence="8 9" id="KW-0067">ATP-binding</keyword>
<comment type="catalytic activity">
    <reaction evidence="9">
        <text>1D-myo-inositol 1,3,4,5,6-pentakisphosphate + ATP = 1D-myo-inositol hexakisphosphate + ADP + H(+)</text>
        <dbReference type="Rhea" id="RHEA:20313"/>
        <dbReference type="ChEBI" id="CHEBI:15378"/>
        <dbReference type="ChEBI" id="CHEBI:30616"/>
        <dbReference type="ChEBI" id="CHEBI:57733"/>
        <dbReference type="ChEBI" id="CHEBI:58130"/>
        <dbReference type="ChEBI" id="CHEBI:456216"/>
        <dbReference type="EC" id="2.7.1.158"/>
    </reaction>
</comment>
<dbReference type="GO" id="GO:0032958">
    <property type="term" value="P:inositol phosphate biosynthetic process"/>
    <property type="evidence" value="ECO:0007669"/>
    <property type="project" value="TreeGrafter"/>
</dbReference>
<gene>
    <name evidence="11" type="ORF">QBC46DRAFT_53407</name>
</gene>
<feature type="region of interest" description="Disordered" evidence="10">
    <location>
        <begin position="250"/>
        <end position="275"/>
    </location>
</feature>
<keyword evidence="12" id="KW-1185">Reference proteome</keyword>
<keyword evidence="6 9" id="KW-0547">Nucleotide-binding</keyword>
<evidence type="ECO:0000256" key="1">
    <source>
        <dbReference type="ARBA" id="ARBA00003979"/>
    </source>
</evidence>
<accession>A0AAN6NFW8</accession>
<name>A0AAN6NFW8_9PEZI</name>
<evidence type="ECO:0000256" key="10">
    <source>
        <dbReference type="SAM" id="MobiDB-lite"/>
    </source>
</evidence>